<gene>
    <name evidence="2" type="ORF">LAUMK13_02863</name>
</gene>
<evidence type="ECO:0000313" key="2">
    <source>
        <dbReference type="EMBL" id="VBA40003.1"/>
    </source>
</evidence>
<dbReference type="OrthoDB" id="9948436at2"/>
<dbReference type="Proteomes" id="UP000267289">
    <property type="component" value="Unassembled WGS sequence"/>
</dbReference>
<organism evidence="2 3">
    <name type="scientific">Mycobacterium innocens</name>
    <dbReference type="NCBI Taxonomy" id="2341083"/>
    <lineage>
        <taxon>Bacteria</taxon>
        <taxon>Bacillati</taxon>
        <taxon>Actinomycetota</taxon>
        <taxon>Actinomycetes</taxon>
        <taxon>Mycobacteriales</taxon>
        <taxon>Mycobacteriaceae</taxon>
        <taxon>Mycobacterium</taxon>
    </lineage>
</organism>
<dbReference type="AlphaFoldDB" id="A0A498Q5N3"/>
<dbReference type="EMBL" id="UPHQ01000135">
    <property type="protein sequence ID" value="VBA40003.1"/>
    <property type="molecule type" value="Genomic_DNA"/>
</dbReference>
<feature type="region of interest" description="Disordered" evidence="1">
    <location>
        <begin position="29"/>
        <end position="48"/>
    </location>
</feature>
<name>A0A498Q5N3_9MYCO</name>
<dbReference type="RefSeq" id="WP_075541614.1">
    <property type="nucleotide sequence ID" value="NZ_UPHQ01000135.1"/>
</dbReference>
<evidence type="ECO:0000256" key="1">
    <source>
        <dbReference type="SAM" id="MobiDB-lite"/>
    </source>
</evidence>
<keyword evidence="3" id="KW-1185">Reference proteome</keyword>
<protein>
    <submittedName>
        <fullName evidence="2">Uncharacterized protein</fullName>
    </submittedName>
</protein>
<reference evidence="2 3" key="1">
    <citation type="submission" date="2018-09" db="EMBL/GenBank/DDBJ databases">
        <authorList>
            <person name="Tagini F."/>
        </authorList>
    </citation>
    <scope>NUCLEOTIDE SEQUENCE [LARGE SCALE GENOMIC DNA]</scope>
    <source>
        <strain evidence="2 3">MK13</strain>
    </source>
</reference>
<accession>A0A498Q5N3</accession>
<proteinExistence type="predicted"/>
<evidence type="ECO:0000313" key="3">
    <source>
        <dbReference type="Proteomes" id="UP000267289"/>
    </source>
</evidence>
<sequence>MIAARDPVFNAVAIQQLGAATHGAQQLSRAGAGMGEAEPRDATGEGLAATSYGVHGGVV</sequence>